<evidence type="ECO:0000313" key="7">
    <source>
        <dbReference type="Proteomes" id="UP000054815"/>
    </source>
</evidence>
<feature type="region of interest" description="Disordered" evidence="1">
    <location>
        <begin position="1"/>
        <end position="41"/>
    </location>
</feature>
<dbReference type="Proteomes" id="UP000054632">
    <property type="component" value="Unassembled WGS sequence"/>
</dbReference>
<proteinExistence type="predicted"/>
<dbReference type="Proteomes" id="UP000054826">
    <property type="component" value="Unassembled WGS sequence"/>
</dbReference>
<evidence type="ECO:0000256" key="1">
    <source>
        <dbReference type="SAM" id="MobiDB-lite"/>
    </source>
</evidence>
<evidence type="ECO:0000313" key="6">
    <source>
        <dbReference type="Proteomes" id="UP000054632"/>
    </source>
</evidence>
<evidence type="ECO:0000313" key="3">
    <source>
        <dbReference type="EMBL" id="KRY76973.1"/>
    </source>
</evidence>
<accession>A0A0V1G4G5</accession>
<dbReference type="AlphaFoldDB" id="A0A0V1G4G5"/>
<organism evidence="4 8">
    <name type="scientific">Trichinella pseudospiralis</name>
    <name type="common">Parasitic roundworm</name>
    <dbReference type="NCBI Taxonomy" id="6337"/>
    <lineage>
        <taxon>Eukaryota</taxon>
        <taxon>Metazoa</taxon>
        <taxon>Ecdysozoa</taxon>
        <taxon>Nematoda</taxon>
        <taxon>Enoplea</taxon>
        <taxon>Dorylaimia</taxon>
        <taxon>Trichinellida</taxon>
        <taxon>Trichinellidae</taxon>
        <taxon>Trichinella</taxon>
    </lineage>
</organism>
<sequence>MQSINSTYFPPTMGKAALREEEKEKKEKEEILFEERVSSLA</sequence>
<evidence type="ECO:0000313" key="2">
    <source>
        <dbReference type="EMBL" id="KRX90225.1"/>
    </source>
</evidence>
<feature type="compositionally biased region" description="Basic and acidic residues" evidence="1">
    <location>
        <begin position="17"/>
        <end position="41"/>
    </location>
</feature>
<dbReference type="EMBL" id="JYDT01000003">
    <property type="protein sequence ID" value="KRY93192.1"/>
    <property type="molecule type" value="Genomic_DNA"/>
</dbReference>
<gene>
    <name evidence="3" type="ORF">T4A_777</name>
    <name evidence="5" type="ORF">T4C_13164</name>
    <name evidence="4" type="ORF">T4D_3948</name>
    <name evidence="2" type="ORF">T4E_6962</name>
</gene>
<name>A0A0V1G4G5_TRIPS</name>
<reference evidence="6 7" key="1">
    <citation type="submission" date="2015-01" db="EMBL/GenBank/DDBJ databases">
        <title>Evolution of Trichinella species and genotypes.</title>
        <authorList>
            <person name="Korhonen P.K."/>
            <person name="Edoardo P."/>
            <person name="Giuseppe L.R."/>
            <person name="Gasser R.B."/>
        </authorList>
    </citation>
    <scope>NUCLEOTIDE SEQUENCE [LARGE SCALE GENOMIC DNA]</scope>
    <source>
        <strain evidence="3">ISS13</strain>
        <strain evidence="2">ISS141</strain>
        <strain evidence="5">ISS176</strain>
        <strain evidence="4">ISS470</strain>
    </source>
</reference>
<protein>
    <submittedName>
        <fullName evidence="4">Uncharacterized protein</fullName>
    </submittedName>
</protein>
<keyword evidence="8" id="KW-1185">Reference proteome</keyword>
<evidence type="ECO:0000313" key="8">
    <source>
        <dbReference type="Proteomes" id="UP000054995"/>
    </source>
</evidence>
<evidence type="ECO:0000313" key="4">
    <source>
        <dbReference type="EMBL" id="KRY93192.1"/>
    </source>
</evidence>
<dbReference type="EMBL" id="JYDV01000003">
    <property type="protein sequence ID" value="KRZ45495.1"/>
    <property type="molecule type" value="Genomic_DNA"/>
</dbReference>
<dbReference type="EMBL" id="JYDR01000009">
    <property type="protein sequence ID" value="KRY76973.1"/>
    <property type="molecule type" value="Genomic_DNA"/>
</dbReference>
<dbReference type="Proteomes" id="UP000054995">
    <property type="component" value="Unassembled WGS sequence"/>
</dbReference>
<comment type="caution">
    <text evidence="4">The sequence shown here is derived from an EMBL/GenBank/DDBJ whole genome shotgun (WGS) entry which is preliminary data.</text>
</comment>
<evidence type="ECO:0000313" key="5">
    <source>
        <dbReference type="EMBL" id="KRZ45495.1"/>
    </source>
</evidence>
<dbReference type="EMBL" id="JYDU01000172">
    <property type="protein sequence ID" value="KRX90225.1"/>
    <property type="molecule type" value="Genomic_DNA"/>
</dbReference>
<dbReference type="Proteomes" id="UP000054815">
    <property type="component" value="Unassembled WGS sequence"/>
</dbReference>